<dbReference type="Gene3D" id="1.20.1630.10">
    <property type="entry name" value="Formate dehydrogenase/DMSO reductase domain"/>
    <property type="match status" value="1"/>
</dbReference>
<evidence type="ECO:0000256" key="8">
    <source>
        <dbReference type="SAM" id="Phobius"/>
    </source>
</evidence>
<dbReference type="RefSeq" id="WP_143783170.1">
    <property type="nucleotide sequence ID" value="NZ_CP041616.1"/>
</dbReference>
<keyword evidence="10" id="KW-1185">Reference proteome</keyword>
<dbReference type="AlphaFoldDB" id="A0A516GAG2"/>
<feature type="region of interest" description="Disordered" evidence="7">
    <location>
        <begin position="1"/>
        <end position="65"/>
    </location>
</feature>
<dbReference type="Pfam" id="PF03916">
    <property type="entry name" value="NrfD"/>
    <property type="match status" value="1"/>
</dbReference>
<evidence type="ECO:0000256" key="3">
    <source>
        <dbReference type="ARBA" id="ARBA00022475"/>
    </source>
</evidence>
<evidence type="ECO:0000256" key="4">
    <source>
        <dbReference type="ARBA" id="ARBA00022692"/>
    </source>
</evidence>
<accession>A0A516GAG2</accession>
<dbReference type="EMBL" id="CP041616">
    <property type="protein sequence ID" value="QDO88492.1"/>
    <property type="molecule type" value="Genomic_DNA"/>
</dbReference>
<proteinExistence type="inferred from homology"/>
<evidence type="ECO:0000313" key="9">
    <source>
        <dbReference type="EMBL" id="QDO88492.1"/>
    </source>
</evidence>
<evidence type="ECO:0000256" key="7">
    <source>
        <dbReference type="SAM" id="MobiDB-lite"/>
    </source>
</evidence>
<reference evidence="9 10" key="1">
    <citation type="submission" date="2019-07" db="EMBL/GenBank/DDBJ databases">
        <title>complete genome sequencing of Ornithinimicrobium sp. H23M54.</title>
        <authorList>
            <person name="Bae J.-W."/>
            <person name="Lee S.-Y."/>
        </authorList>
    </citation>
    <scope>NUCLEOTIDE SEQUENCE [LARGE SCALE GENOMIC DNA]</scope>
    <source>
        <strain evidence="9 10">H23M54</strain>
    </source>
</reference>
<comment type="subcellular location">
    <subcellularLocation>
        <location evidence="1">Cell membrane</location>
        <topology evidence="1">Multi-pass membrane protein</topology>
    </subcellularLocation>
</comment>
<dbReference type="InterPro" id="IPR005614">
    <property type="entry name" value="NrfD-like"/>
</dbReference>
<protein>
    <submittedName>
        <fullName evidence="9">Nitrite reductase</fullName>
    </submittedName>
</protein>
<keyword evidence="6 8" id="KW-0472">Membrane</keyword>
<keyword evidence="3" id="KW-1003">Cell membrane</keyword>
<dbReference type="InterPro" id="IPR052049">
    <property type="entry name" value="Electron_transfer_protein"/>
</dbReference>
<evidence type="ECO:0000256" key="1">
    <source>
        <dbReference type="ARBA" id="ARBA00004651"/>
    </source>
</evidence>
<dbReference type="GO" id="GO:0005886">
    <property type="term" value="C:plasma membrane"/>
    <property type="evidence" value="ECO:0007669"/>
    <property type="project" value="UniProtKB-SubCell"/>
</dbReference>
<evidence type="ECO:0000256" key="6">
    <source>
        <dbReference type="ARBA" id="ARBA00023136"/>
    </source>
</evidence>
<comment type="similarity">
    <text evidence="2">Belongs to the NrfD family.</text>
</comment>
<feature type="transmembrane region" description="Helical" evidence="8">
    <location>
        <begin position="162"/>
        <end position="183"/>
    </location>
</feature>
<dbReference type="Proteomes" id="UP000315395">
    <property type="component" value="Chromosome"/>
</dbReference>
<keyword evidence="5 8" id="KW-1133">Transmembrane helix</keyword>
<name>A0A516GAG2_9MICO</name>
<evidence type="ECO:0000256" key="2">
    <source>
        <dbReference type="ARBA" id="ARBA00008929"/>
    </source>
</evidence>
<gene>
    <name evidence="9" type="ORF">FNH13_09190</name>
</gene>
<keyword evidence="4 8" id="KW-0812">Transmembrane</keyword>
<dbReference type="OrthoDB" id="112837at2"/>
<evidence type="ECO:0000256" key="5">
    <source>
        <dbReference type="ARBA" id="ARBA00022989"/>
    </source>
</evidence>
<organism evidence="9 10">
    <name type="scientific">Ornithinimicrobium ciconiae</name>
    <dbReference type="NCBI Taxonomy" id="2594265"/>
    <lineage>
        <taxon>Bacteria</taxon>
        <taxon>Bacillati</taxon>
        <taxon>Actinomycetota</taxon>
        <taxon>Actinomycetes</taxon>
        <taxon>Micrococcales</taxon>
        <taxon>Ornithinimicrobiaceae</taxon>
        <taxon>Ornithinimicrobium</taxon>
    </lineage>
</organism>
<dbReference type="PANTHER" id="PTHR34856">
    <property type="entry name" value="PROTEIN NRFD"/>
    <property type="match status" value="1"/>
</dbReference>
<dbReference type="KEGG" id="orz:FNH13_09190"/>
<evidence type="ECO:0000313" key="10">
    <source>
        <dbReference type="Proteomes" id="UP000315395"/>
    </source>
</evidence>
<feature type="transmembrane region" description="Helical" evidence="8">
    <location>
        <begin position="92"/>
        <end position="112"/>
    </location>
</feature>
<dbReference type="PANTHER" id="PTHR34856:SF2">
    <property type="entry name" value="PROTEIN NRFD"/>
    <property type="match status" value="1"/>
</dbReference>
<sequence>MTTSPFDSYRPPDEGGRRRRRSGVRGAVTGAVSDAARGVAKGSRGAARGGTSWLNRDGGGRREAPAVPDAEFSSYYGRAVIKPVPWDYKIPAYLFVGGIAAGSGLIATGAAATGRELLRRNSRLTAMTGVAMSGAFLVADLGRPERFLNMMRTVKLTSPMSVGTWILSGYAAFTGVTTATEVARLLPLPERGVVGTLARLLEAVDAPAAAGQAFFAPPLAAYTAVLLSDTVTPVWFEARRQLPFVFVGSAAMASAGVQMVLTPTEQAGPARRFALLGVAADLVAMHRLEEHLEDLELDEPTTTGPAGTKLRLAKALTIAGGLGTLLAGRSRVVAVASGLALAGASALTRFGVVDAGMESARDPKYTVGPQKRRLEERRAAGTIHDSTVTVR</sequence>
<feature type="compositionally biased region" description="Low complexity" evidence="7">
    <location>
        <begin position="24"/>
        <end position="33"/>
    </location>
</feature>
<feature type="transmembrane region" description="Helical" evidence="8">
    <location>
        <begin position="124"/>
        <end position="142"/>
    </location>
</feature>